<keyword evidence="1" id="KW-1133">Transmembrane helix</keyword>
<dbReference type="CDD" id="cd01949">
    <property type="entry name" value="GGDEF"/>
    <property type="match status" value="1"/>
</dbReference>
<dbReference type="SMART" id="SM00267">
    <property type="entry name" value="GGDEF"/>
    <property type="match status" value="1"/>
</dbReference>
<dbReference type="InterPro" id="IPR043128">
    <property type="entry name" value="Rev_trsase/Diguanyl_cyclase"/>
</dbReference>
<dbReference type="PANTHER" id="PTHR45138:SF9">
    <property type="entry name" value="DIGUANYLATE CYCLASE DGCM-RELATED"/>
    <property type="match status" value="1"/>
</dbReference>
<organism evidence="3 4">
    <name type="scientific">Nocardia arthritidis</name>
    <dbReference type="NCBI Taxonomy" id="228602"/>
    <lineage>
        <taxon>Bacteria</taxon>
        <taxon>Bacillati</taxon>
        <taxon>Actinomycetota</taxon>
        <taxon>Actinomycetes</taxon>
        <taxon>Mycobacteriales</taxon>
        <taxon>Nocardiaceae</taxon>
        <taxon>Nocardia</taxon>
    </lineage>
</organism>
<accession>A0A6G9YHH9</accession>
<evidence type="ECO:0000313" key="3">
    <source>
        <dbReference type="EMBL" id="QIS12658.1"/>
    </source>
</evidence>
<dbReference type="GO" id="GO:0005886">
    <property type="term" value="C:plasma membrane"/>
    <property type="evidence" value="ECO:0007669"/>
    <property type="project" value="TreeGrafter"/>
</dbReference>
<evidence type="ECO:0000256" key="1">
    <source>
        <dbReference type="SAM" id="Phobius"/>
    </source>
</evidence>
<keyword evidence="4" id="KW-1185">Reference proteome</keyword>
<dbReference type="EMBL" id="CP046172">
    <property type="protein sequence ID" value="QIS12658.1"/>
    <property type="molecule type" value="Genomic_DNA"/>
</dbReference>
<dbReference type="Pfam" id="PF00990">
    <property type="entry name" value="GGDEF"/>
    <property type="match status" value="1"/>
</dbReference>
<dbReference type="AlphaFoldDB" id="A0A6G9YHH9"/>
<dbReference type="GO" id="GO:0043709">
    <property type="term" value="P:cell adhesion involved in single-species biofilm formation"/>
    <property type="evidence" value="ECO:0007669"/>
    <property type="project" value="TreeGrafter"/>
</dbReference>
<dbReference type="NCBIfam" id="TIGR00254">
    <property type="entry name" value="GGDEF"/>
    <property type="match status" value="1"/>
</dbReference>
<feature type="transmembrane region" description="Helical" evidence="1">
    <location>
        <begin position="36"/>
        <end position="54"/>
    </location>
</feature>
<keyword evidence="1" id="KW-0812">Transmembrane</keyword>
<name>A0A6G9YHH9_9NOCA</name>
<reference evidence="3 4" key="1">
    <citation type="journal article" date="2019" name="ACS Chem. Biol.">
        <title>Identification and Mobilization of a Cryptic Antibiotic Biosynthesis Gene Locus from a Human-Pathogenic Nocardia Isolate.</title>
        <authorList>
            <person name="Herisse M."/>
            <person name="Ishida K."/>
            <person name="Porter J.L."/>
            <person name="Howden B."/>
            <person name="Hertweck C."/>
            <person name="Stinear T.P."/>
            <person name="Pidot S.J."/>
        </authorList>
    </citation>
    <scope>NUCLEOTIDE SEQUENCE [LARGE SCALE GENOMIC DNA]</scope>
    <source>
        <strain evidence="3 4">AUSMDU00012717</strain>
    </source>
</reference>
<keyword evidence="1" id="KW-0472">Membrane</keyword>
<feature type="domain" description="GGDEF" evidence="2">
    <location>
        <begin position="223"/>
        <end position="357"/>
    </location>
</feature>
<dbReference type="GO" id="GO:0052621">
    <property type="term" value="F:diguanylate cyclase activity"/>
    <property type="evidence" value="ECO:0007669"/>
    <property type="project" value="TreeGrafter"/>
</dbReference>
<protein>
    <submittedName>
        <fullName evidence="3">Diguanylate cyclase</fullName>
    </submittedName>
</protein>
<dbReference type="PANTHER" id="PTHR45138">
    <property type="entry name" value="REGULATORY COMPONENTS OF SENSORY TRANSDUCTION SYSTEM"/>
    <property type="match status" value="1"/>
</dbReference>
<evidence type="ECO:0000259" key="2">
    <source>
        <dbReference type="PROSITE" id="PS50887"/>
    </source>
</evidence>
<feature type="transmembrane region" description="Helical" evidence="1">
    <location>
        <begin position="167"/>
        <end position="191"/>
    </location>
</feature>
<dbReference type="RefSeq" id="WP_167475316.1">
    <property type="nucleotide sequence ID" value="NZ_CP046172.1"/>
</dbReference>
<evidence type="ECO:0000313" key="4">
    <source>
        <dbReference type="Proteomes" id="UP000503540"/>
    </source>
</evidence>
<feature type="transmembrane region" description="Helical" evidence="1">
    <location>
        <begin position="91"/>
        <end position="109"/>
    </location>
</feature>
<dbReference type="KEGG" id="nah:F5544_24005"/>
<proteinExistence type="predicted"/>
<dbReference type="InterPro" id="IPR029787">
    <property type="entry name" value="Nucleotide_cyclase"/>
</dbReference>
<dbReference type="PROSITE" id="PS50887">
    <property type="entry name" value="GGDEF"/>
    <property type="match status" value="1"/>
</dbReference>
<dbReference type="FunFam" id="3.30.70.270:FF:000001">
    <property type="entry name" value="Diguanylate cyclase domain protein"/>
    <property type="match status" value="1"/>
</dbReference>
<feature type="transmembrane region" description="Helical" evidence="1">
    <location>
        <begin position="66"/>
        <end position="85"/>
    </location>
</feature>
<sequence>MGVGLRLLRAWWGEGVDYRWVVGAIESRSALGVLKFAIGLCGVVTPIMSVLIAVSPAGPDNSVARTTLLLLALAGLVWGLRWWVLPWPGEAESLLLIASADLCVTAVCVLSPGLVVRCVGMVQLLIVGVYVSAFHCPKVLSAHTLWSIATAVTLSVPLLTGGDATSAAIMLLGMAMAVVVPPGLQFCYWVLRSDMLSDPLTQLWNRRGLDYHSAILLGRPGALPICVIMIDLDRFKAVNDTFGHYAGDEVLVRTAARLRGTAPADSVVSRVGGEEFAIVLRAPAAGAVEVAERLRRAVAGPIGSMSVTASIGVARAEVHETGHRYGQQLMRELIRSADSAMYRAKQRGGNAVVADDSVVSRASGVSR</sequence>
<dbReference type="InterPro" id="IPR050469">
    <property type="entry name" value="Diguanylate_Cyclase"/>
</dbReference>
<feature type="transmembrane region" description="Helical" evidence="1">
    <location>
        <begin position="140"/>
        <end position="160"/>
    </location>
</feature>
<gene>
    <name evidence="3" type="ORF">F5544_24005</name>
</gene>
<dbReference type="SUPFAM" id="SSF55073">
    <property type="entry name" value="Nucleotide cyclase"/>
    <property type="match status" value="1"/>
</dbReference>
<dbReference type="Gene3D" id="3.30.70.270">
    <property type="match status" value="1"/>
</dbReference>
<dbReference type="Proteomes" id="UP000503540">
    <property type="component" value="Chromosome"/>
</dbReference>
<dbReference type="GO" id="GO:1902201">
    <property type="term" value="P:negative regulation of bacterial-type flagellum-dependent cell motility"/>
    <property type="evidence" value="ECO:0007669"/>
    <property type="project" value="TreeGrafter"/>
</dbReference>
<dbReference type="InterPro" id="IPR000160">
    <property type="entry name" value="GGDEF_dom"/>
</dbReference>